<feature type="domain" description="C2" evidence="12">
    <location>
        <begin position="696"/>
        <end position="817"/>
    </location>
</feature>
<comment type="caution">
    <text evidence="13">The sequence shown here is derived from an EMBL/GenBank/DDBJ whole genome shotgun (WGS) entry which is preliminary data.</text>
</comment>
<dbReference type="EMBL" id="JAGFMF010011800">
    <property type="protein sequence ID" value="KAG8512280.1"/>
    <property type="molecule type" value="Genomic_DNA"/>
</dbReference>
<dbReference type="GO" id="GO:0030658">
    <property type="term" value="C:transport vesicle membrane"/>
    <property type="evidence" value="ECO:0007669"/>
    <property type="project" value="UniProtKB-SubCell"/>
</dbReference>
<evidence type="ECO:0000256" key="7">
    <source>
        <dbReference type="ARBA" id="ARBA00022989"/>
    </source>
</evidence>
<dbReference type="GO" id="GO:0000149">
    <property type="term" value="F:SNARE binding"/>
    <property type="evidence" value="ECO:0007669"/>
    <property type="project" value="TreeGrafter"/>
</dbReference>
<evidence type="ECO:0000256" key="9">
    <source>
        <dbReference type="ARBA" id="ARBA00023329"/>
    </source>
</evidence>
<dbReference type="OrthoDB" id="67700at2759"/>
<keyword evidence="14" id="KW-1185">Reference proteome</keyword>
<evidence type="ECO:0000256" key="8">
    <source>
        <dbReference type="ARBA" id="ARBA00023136"/>
    </source>
</evidence>
<dbReference type="PRINTS" id="PR00360">
    <property type="entry name" value="C2DOMAIN"/>
</dbReference>
<dbReference type="InterPro" id="IPR035892">
    <property type="entry name" value="C2_domain_sf"/>
</dbReference>
<dbReference type="CDD" id="cd08403">
    <property type="entry name" value="C2B_Synaptotagmin-3-5-6-9-10"/>
    <property type="match status" value="1"/>
</dbReference>
<feature type="transmembrane region" description="Helical" evidence="11">
    <location>
        <begin position="458"/>
        <end position="483"/>
    </location>
</feature>
<sequence>MPTSAGQAILRLARAAGRAERPLTRIFTDFTRSLGRRALSLNKSRPGTWACWLRLTDRLARAPANKHHKHRLPFPILRGPEEAGELETKRGDFRFATLRRTFQESRSGGSQSPAVGASGKGGWGERPSLGEGGREGRLHPPPPSLRAAGPGPHSSDPPPCRRGPWALIGRARRGEAGGVWRARAGFPRVPSPALPRRAVSLQLWSAAARLESDEAARSCSRPLHPRSRHGALASPRCVPAGDGLGRPGPPAPSRRSARPAPRAGEATMSFRQDDGVGSLCQKALHIVTELCFAGQVEWEKCSGIFPPDRGRQGGGSTGNRARAPRPAPGSTPPGHGAVLPRSALCFGWDSGSGSGRARRLSRRCRAPCAPLASGEAGAAWAPGCVWGAGSGLGGAWGRRQKLRRPERSGPRALQLQPVAPLTVSEAAVRACSAGLSAQAARRPRAPPSLFDFNGGNDISVSLLAVVVSFCGLALLVVSLFVFWKLCWPSWRTKPMAPSGGALPQSVSSTPAELCEAEEKKEVIENGKPEPKAIEPAIKISHTSPDIPAEVQTALKEHLIKHARVQRQTTDPTPSSRPPCDDEGTLDRGPLLSRSQWLHSCRRGQGTQEPLIQGILCHRDLTAVCVCVCVCVRACSHNSFRRHLPRQMQVSSVDFGPDTEPTLQRGETTTSIGRIKPELYKQKSVDSEGGRKEDVQTCGKLNFALQYDYESQLLVVRMIQALDLPAKDFTGTSDPYVKMYLLPDRKRKFQTRVHRKTLNPLFDETFQFPVPYDELGARKLHFSVYDFDRFSRHDMIGEVILENLFEASDLSREASVWREILCATTESVDLGEIMFSLCYLPTAGRMTLTVIKCRNLKAMDITGSSDPYVKVSLMCEGRRLKKRKTTTKKNTLNPVYNEAIIFDIPPENVDQVSLSIAVMDYDRVGHNEVIGVCRTGLDAEGLGRDHWNEMLAYHRKPITHWHPLLEVSPSPAVRPAGSAGASLGDCQAEFPGDPALLLSRALQQPHCPGAALHPVTTAPASPHSNTDQ</sequence>
<dbReference type="SMART" id="SM00239">
    <property type="entry name" value="C2"/>
    <property type="match status" value="2"/>
</dbReference>
<accession>A0A8J6A610</accession>
<dbReference type="FunFam" id="2.60.40.150:FF:000005">
    <property type="entry name" value="Synaptotagmin 6"/>
    <property type="match status" value="1"/>
</dbReference>
<keyword evidence="4" id="KW-0479">Metal-binding</keyword>
<dbReference type="GO" id="GO:0001786">
    <property type="term" value="F:phosphatidylserine binding"/>
    <property type="evidence" value="ECO:0007669"/>
    <property type="project" value="TreeGrafter"/>
</dbReference>
<dbReference type="GO" id="GO:0030276">
    <property type="term" value="F:clathrin binding"/>
    <property type="evidence" value="ECO:0007669"/>
    <property type="project" value="TreeGrafter"/>
</dbReference>
<feature type="compositionally biased region" description="Polar residues" evidence="10">
    <location>
        <begin position="1017"/>
        <end position="1027"/>
    </location>
</feature>
<protein>
    <submittedName>
        <fullName evidence="13">Synaptotagmin-10</fullName>
    </submittedName>
</protein>
<dbReference type="Gene3D" id="2.60.40.150">
    <property type="entry name" value="C2 domain"/>
    <property type="match status" value="2"/>
</dbReference>
<feature type="domain" description="C2" evidence="12">
    <location>
        <begin position="828"/>
        <end position="961"/>
    </location>
</feature>
<evidence type="ECO:0000256" key="11">
    <source>
        <dbReference type="SAM" id="Phobius"/>
    </source>
</evidence>
<dbReference type="Pfam" id="PF00168">
    <property type="entry name" value="C2"/>
    <property type="match status" value="2"/>
</dbReference>
<evidence type="ECO:0000256" key="6">
    <source>
        <dbReference type="ARBA" id="ARBA00022837"/>
    </source>
</evidence>
<dbReference type="GO" id="GO:0070382">
    <property type="term" value="C:exocytic vesicle"/>
    <property type="evidence" value="ECO:0007669"/>
    <property type="project" value="TreeGrafter"/>
</dbReference>
<feature type="region of interest" description="Disordered" evidence="10">
    <location>
        <begin position="1008"/>
        <end position="1027"/>
    </location>
</feature>
<keyword evidence="3 11" id="KW-0812">Transmembrane</keyword>
<dbReference type="GO" id="GO:0005544">
    <property type="term" value="F:calcium-dependent phospholipid binding"/>
    <property type="evidence" value="ECO:0007669"/>
    <property type="project" value="TreeGrafter"/>
</dbReference>
<name>A0A8J6A610_GALPY</name>
<keyword evidence="6" id="KW-0106">Calcium</keyword>
<keyword evidence="8 11" id="KW-0472">Membrane</keyword>
<keyword evidence="9" id="KW-0968">Cytoplasmic vesicle</keyword>
<evidence type="ECO:0000259" key="12">
    <source>
        <dbReference type="PROSITE" id="PS50004"/>
    </source>
</evidence>
<feature type="region of interest" description="Disordered" evidence="10">
    <location>
        <begin position="220"/>
        <end position="264"/>
    </location>
</feature>
<feature type="region of interest" description="Disordered" evidence="10">
    <location>
        <begin position="563"/>
        <end position="588"/>
    </location>
</feature>
<feature type="compositionally biased region" description="Polar residues" evidence="10">
    <location>
        <begin position="104"/>
        <end position="113"/>
    </location>
</feature>
<evidence type="ECO:0000256" key="4">
    <source>
        <dbReference type="ARBA" id="ARBA00022723"/>
    </source>
</evidence>
<evidence type="ECO:0000256" key="10">
    <source>
        <dbReference type="SAM" id="MobiDB-lite"/>
    </source>
</evidence>
<dbReference type="Proteomes" id="UP000700334">
    <property type="component" value="Unassembled WGS sequence"/>
</dbReference>
<keyword evidence="7 11" id="KW-1133">Transmembrane helix</keyword>
<evidence type="ECO:0000313" key="13">
    <source>
        <dbReference type="EMBL" id="KAG8512280.1"/>
    </source>
</evidence>
<dbReference type="GO" id="GO:0005886">
    <property type="term" value="C:plasma membrane"/>
    <property type="evidence" value="ECO:0007669"/>
    <property type="project" value="TreeGrafter"/>
</dbReference>
<feature type="region of interest" description="Disordered" evidence="10">
    <location>
        <begin position="102"/>
        <end position="165"/>
    </location>
</feature>
<feature type="region of interest" description="Disordered" evidence="10">
    <location>
        <begin position="304"/>
        <end position="336"/>
    </location>
</feature>
<dbReference type="InterPro" id="IPR001565">
    <property type="entry name" value="Synaptotagmin"/>
</dbReference>
<dbReference type="PANTHER" id="PTHR10024">
    <property type="entry name" value="SYNAPTOTAGMIN"/>
    <property type="match status" value="1"/>
</dbReference>
<dbReference type="PROSITE" id="PS50004">
    <property type="entry name" value="C2"/>
    <property type="match status" value="2"/>
</dbReference>
<dbReference type="CDD" id="cd08385">
    <property type="entry name" value="C2A_Synaptotagmin-1-5-6-9-10"/>
    <property type="match status" value="1"/>
</dbReference>
<reference evidence="13" key="1">
    <citation type="journal article" date="2021" name="Evol. Appl.">
        <title>The genome of the Pyrenean desman and the effects of bottlenecks and inbreeding on the genomic landscape of an endangered species.</title>
        <authorList>
            <person name="Escoda L."/>
            <person name="Castresana J."/>
        </authorList>
    </citation>
    <scope>NUCLEOTIDE SEQUENCE</scope>
    <source>
        <strain evidence="13">IBE-C5619</strain>
    </source>
</reference>
<dbReference type="SUPFAM" id="SSF49562">
    <property type="entry name" value="C2 domain (Calcium/lipid-binding domain, CaLB)"/>
    <property type="match status" value="2"/>
</dbReference>
<dbReference type="FunFam" id="2.60.40.150:FF:000011">
    <property type="entry name" value="Synaptotagmin 6"/>
    <property type="match status" value="1"/>
</dbReference>
<dbReference type="GO" id="GO:0017156">
    <property type="term" value="P:calcium-ion regulated exocytosis"/>
    <property type="evidence" value="ECO:0007669"/>
    <property type="project" value="TreeGrafter"/>
</dbReference>
<dbReference type="PANTHER" id="PTHR10024:SF46">
    <property type="entry name" value="SYNAPTOTAGMIN-10"/>
    <property type="match status" value="1"/>
</dbReference>
<dbReference type="GO" id="GO:0005509">
    <property type="term" value="F:calcium ion binding"/>
    <property type="evidence" value="ECO:0007669"/>
    <property type="project" value="TreeGrafter"/>
</dbReference>
<organism evidence="13 14">
    <name type="scientific">Galemys pyrenaicus</name>
    <name type="common">Iberian desman</name>
    <name type="synonym">Pyrenean desman</name>
    <dbReference type="NCBI Taxonomy" id="202257"/>
    <lineage>
        <taxon>Eukaryota</taxon>
        <taxon>Metazoa</taxon>
        <taxon>Chordata</taxon>
        <taxon>Craniata</taxon>
        <taxon>Vertebrata</taxon>
        <taxon>Euteleostomi</taxon>
        <taxon>Mammalia</taxon>
        <taxon>Eutheria</taxon>
        <taxon>Laurasiatheria</taxon>
        <taxon>Eulipotyphla</taxon>
        <taxon>Talpidae</taxon>
        <taxon>Galemys</taxon>
    </lineage>
</organism>
<evidence type="ECO:0000313" key="14">
    <source>
        <dbReference type="Proteomes" id="UP000700334"/>
    </source>
</evidence>
<proteinExistence type="inferred from homology"/>
<dbReference type="InterPro" id="IPR000008">
    <property type="entry name" value="C2_dom"/>
</dbReference>
<evidence type="ECO:0000256" key="2">
    <source>
        <dbReference type="ARBA" id="ARBA00006996"/>
    </source>
</evidence>
<comment type="similarity">
    <text evidence="2">Belongs to the synaptotagmin family.</text>
</comment>
<keyword evidence="5" id="KW-0677">Repeat</keyword>
<dbReference type="AlphaFoldDB" id="A0A8J6A610"/>
<comment type="subcellular location">
    <subcellularLocation>
        <location evidence="1">Cytoplasmic vesicle</location>
        <location evidence="1">Secretory vesicle membrane</location>
        <topology evidence="1">Single-pass membrane protein</topology>
    </subcellularLocation>
</comment>
<gene>
    <name evidence="13" type="ORF">J0S82_012375</name>
</gene>
<evidence type="ECO:0000256" key="1">
    <source>
        <dbReference type="ARBA" id="ARBA00004160"/>
    </source>
</evidence>
<evidence type="ECO:0000256" key="3">
    <source>
        <dbReference type="ARBA" id="ARBA00022692"/>
    </source>
</evidence>
<dbReference type="PRINTS" id="PR00399">
    <property type="entry name" value="SYNAPTOTAGMN"/>
</dbReference>
<evidence type="ECO:0000256" key="5">
    <source>
        <dbReference type="ARBA" id="ARBA00022737"/>
    </source>
</evidence>